<evidence type="ECO:0000256" key="3">
    <source>
        <dbReference type="ARBA" id="ARBA00008870"/>
    </source>
</evidence>
<dbReference type="GO" id="GO:0043998">
    <property type="term" value="F:histone H2A acetyltransferase activity"/>
    <property type="evidence" value="ECO:0007669"/>
    <property type="project" value="InterPro"/>
</dbReference>
<dbReference type="Proteomes" id="UP001304895">
    <property type="component" value="Unassembled WGS sequence"/>
</dbReference>
<evidence type="ECO:0000256" key="2">
    <source>
        <dbReference type="ARBA" id="ARBA00004496"/>
    </source>
</evidence>
<dbReference type="SUPFAM" id="SSF55729">
    <property type="entry name" value="Acyl-CoA N-acyltransferases (Nat)"/>
    <property type="match status" value="1"/>
</dbReference>
<evidence type="ECO:0000313" key="13">
    <source>
        <dbReference type="EMBL" id="KAK4136290.1"/>
    </source>
</evidence>
<protein>
    <recommendedName>
        <fullName evidence="5">N-alpha-acetyltransferase 40</fullName>
        <ecNumber evidence="4">2.3.1.257</ecNumber>
    </recommendedName>
</protein>
<comment type="similarity">
    <text evidence="3">Belongs to the acetyltransferase family. NAA40 subfamily.</text>
</comment>
<evidence type="ECO:0000256" key="9">
    <source>
        <dbReference type="ARBA" id="ARBA00023315"/>
    </source>
</evidence>
<comment type="subcellular location">
    <subcellularLocation>
        <location evidence="2">Cytoplasm</location>
    </subcellularLocation>
    <subcellularLocation>
        <location evidence="1">Nucleus</location>
    </subcellularLocation>
</comment>
<gene>
    <name evidence="13" type="ORF">BT67DRAFT_440440</name>
</gene>
<keyword evidence="7" id="KW-0808">Transferase</keyword>
<reference evidence="13" key="2">
    <citation type="submission" date="2023-05" db="EMBL/GenBank/DDBJ databases">
        <authorList>
            <consortium name="Lawrence Berkeley National Laboratory"/>
            <person name="Steindorff A."/>
            <person name="Hensen N."/>
            <person name="Bonometti L."/>
            <person name="Westerberg I."/>
            <person name="Brannstrom I.O."/>
            <person name="Guillou S."/>
            <person name="Cros-Aarteil S."/>
            <person name="Calhoun S."/>
            <person name="Haridas S."/>
            <person name="Kuo A."/>
            <person name="Mondo S."/>
            <person name="Pangilinan J."/>
            <person name="Riley R."/>
            <person name="Labutti K."/>
            <person name="Andreopoulos B."/>
            <person name="Lipzen A."/>
            <person name="Chen C."/>
            <person name="Yanf M."/>
            <person name="Daum C."/>
            <person name="Ng V."/>
            <person name="Clum A."/>
            <person name="Ohm R."/>
            <person name="Martin F."/>
            <person name="Silar P."/>
            <person name="Natvig D."/>
            <person name="Lalanne C."/>
            <person name="Gautier V."/>
            <person name="Ament-Velasquez S.L."/>
            <person name="Kruys A."/>
            <person name="Hutchinson M.I."/>
            <person name="Powell A.J."/>
            <person name="Barry K."/>
            <person name="Miller A.N."/>
            <person name="Grigoriev I.V."/>
            <person name="Debuchy R."/>
            <person name="Gladieux P."/>
            <person name="Thoren M.H."/>
            <person name="Johannesson H."/>
        </authorList>
    </citation>
    <scope>NUCLEOTIDE SEQUENCE</scope>
    <source>
        <strain evidence="13">CBS 123565</strain>
    </source>
</reference>
<feature type="domain" description="N-acetyltransferase" evidence="12">
    <location>
        <begin position="15"/>
        <end position="181"/>
    </location>
</feature>
<dbReference type="GO" id="GO:0005737">
    <property type="term" value="C:cytoplasm"/>
    <property type="evidence" value="ECO:0007669"/>
    <property type="project" value="UniProtKB-SubCell"/>
</dbReference>
<comment type="catalytic activity">
    <reaction evidence="11">
        <text>N-terminal L-seryl-[histone H4] + acetyl-CoA = N-terminal N(alpha)-acetyl-L-seryl-[histone H4] + CoA + H(+)</text>
        <dbReference type="Rhea" id="RHEA:50596"/>
        <dbReference type="Rhea" id="RHEA-COMP:12740"/>
        <dbReference type="Rhea" id="RHEA-COMP:12743"/>
        <dbReference type="ChEBI" id="CHEBI:15378"/>
        <dbReference type="ChEBI" id="CHEBI:57287"/>
        <dbReference type="ChEBI" id="CHEBI:57288"/>
        <dbReference type="ChEBI" id="CHEBI:64738"/>
        <dbReference type="ChEBI" id="CHEBI:83690"/>
        <dbReference type="EC" id="2.3.1.257"/>
    </reaction>
</comment>
<name>A0AAN6UPD6_9PEZI</name>
<reference evidence="13" key="1">
    <citation type="journal article" date="2023" name="Mol. Phylogenet. Evol.">
        <title>Genome-scale phylogeny and comparative genomics of the fungal order Sordariales.</title>
        <authorList>
            <person name="Hensen N."/>
            <person name="Bonometti L."/>
            <person name="Westerberg I."/>
            <person name="Brannstrom I.O."/>
            <person name="Guillou S."/>
            <person name="Cros-Aarteil S."/>
            <person name="Calhoun S."/>
            <person name="Haridas S."/>
            <person name="Kuo A."/>
            <person name="Mondo S."/>
            <person name="Pangilinan J."/>
            <person name="Riley R."/>
            <person name="LaButti K."/>
            <person name="Andreopoulos B."/>
            <person name="Lipzen A."/>
            <person name="Chen C."/>
            <person name="Yan M."/>
            <person name="Daum C."/>
            <person name="Ng V."/>
            <person name="Clum A."/>
            <person name="Steindorff A."/>
            <person name="Ohm R.A."/>
            <person name="Martin F."/>
            <person name="Silar P."/>
            <person name="Natvig D.O."/>
            <person name="Lalanne C."/>
            <person name="Gautier V."/>
            <person name="Ament-Velasquez S.L."/>
            <person name="Kruys A."/>
            <person name="Hutchinson M.I."/>
            <person name="Powell A.J."/>
            <person name="Barry K."/>
            <person name="Miller A.N."/>
            <person name="Grigoriev I.V."/>
            <person name="Debuchy R."/>
            <person name="Gladieux P."/>
            <person name="Hiltunen Thoren M."/>
            <person name="Johannesson H."/>
        </authorList>
    </citation>
    <scope>NUCLEOTIDE SEQUENCE</scope>
    <source>
        <strain evidence="13">CBS 123565</strain>
    </source>
</reference>
<comment type="catalytic activity">
    <reaction evidence="10">
        <text>N-terminal L-seryl-[histone H2A] + acetyl-CoA = N-terminal N(alpha)-acetyl-L-seryl-[histone H2A] + CoA + H(+)</text>
        <dbReference type="Rhea" id="RHEA:50600"/>
        <dbReference type="Rhea" id="RHEA-COMP:12742"/>
        <dbReference type="Rhea" id="RHEA-COMP:12744"/>
        <dbReference type="ChEBI" id="CHEBI:15378"/>
        <dbReference type="ChEBI" id="CHEBI:57287"/>
        <dbReference type="ChEBI" id="CHEBI:57288"/>
        <dbReference type="ChEBI" id="CHEBI:64738"/>
        <dbReference type="ChEBI" id="CHEBI:83690"/>
        <dbReference type="EC" id="2.3.1.257"/>
    </reaction>
</comment>
<keyword evidence="14" id="KW-1185">Reference proteome</keyword>
<evidence type="ECO:0000256" key="8">
    <source>
        <dbReference type="ARBA" id="ARBA00023242"/>
    </source>
</evidence>
<dbReference type="GO" id="GO:0005634">
    <property type="term" value="C:nucleus"/>
    <property type="evidence" value="ECO:0007669"/>
    <property type="project" value="UniProtKB-SubCell"/>
</dbReference>
<proteinExistence type="inferred from homology"/>
<evidence type="ECO:0000256" key="1">
    <source>
        <dbReference type="ARBA" id="ARBA00004123"/>
    </source>
</evidence>
<keyword evidence="8" id="KW-0539">Nucleus</keyword>
<evidence type="ECO:0000256" key="6">
    <source>
        <dbReference type="ARBA" id="ARBA00022490"/>
    </source>
</evidence>
<organism evidence="13 14">
    <name type="scientific">Trichocladium antarcticum</name>
    <dbReference type="NCBI Taxonomy" id="1450529"/>
    <lineage>
        <taxon>Eukaryota</taxon>
        <taxon>Fungi</taxon>
        <taxon>Dikarya</taxon>
        <taxon>Ascomycota</taxon>
        <taxon>Pezizomycotina</taxon>
        <taxon>Sordariomycetes</taxon>
        <taxon>Sordariomycetidae</taxon>
        <taxon>Sordariales</taxon>
        <taxon>Chaetomiaceae</taxon>
        <taxon>Trichocladium</taxon>
    </lineage>
</organism>
<evidence type="ECO:0000313" key="14">
    <source>
        <dbReference type="Proteomes" id="UP001304895"/>
    </source>
</evidence>
<dbReference type="EC" id="2.3.1.257" evidence="4"/>
<dbReference type="AlphaFoldDB" id="A0AAN6UPD6"/>
<evidence type="ECO:0000256" key="11">
    <source>
        <dbReference type="ARBA" id="ARBA00049524"/>
    </source>
</evidence>
<dbReference type="GO" id="GO:0010485">
    <property type="term" value="F:histone H4 acetyltransferase activity"/>
    <property type="evidence" value="ECO:0007669"/>
    <property type="project" value="InterPro"/>
</dbReference>
<dbReference type="EMBL" id="MU853404">
    <property type="protein sequence ID" value="KAK4136290.1"/>
    <property type="molecule type" value="Genomic_DNA"/>
</dbReference>
<dbReference type="Pfam" id="PF00583">
    <property type="entry name" value="Acetyltransf_1"/>
    <property type="match status" value="1"/>
</dbReference>
<keyword evidence="9" id="KW-0012">Acyltransferase</keyword>
<comment type="caution">
    <text evidence="13">The sequence shown here is derived from an EMBL/GenBank/DDBJ whole genome shotgun (WGS) entry which is preliminary data.</text>
</comment>
<dbReference type="PANTHER" id="PTHR20531:SF1">
    <property type="entry name" value="N-ALPHA-ACETYLTRANSFERASE 40"/>
    <property type="match status" value="1"/>
</dbReference>
<evidence type="ECO:0000256" key="5">
    <source>
        <dbReference type="ARBA" id="ARBA00015043"/>
    </source>
</evidence>
<sequence length="189" mass="21077">MTCWTHPQTGAEHSIRLARCNALGNEELNACFRLIEQTSRDDYENSTAKWHAPRKLKEMRSPDLRYIVVEEAHTGTIRAFTSLMPTFEEGQPVIYCYEIHLAPELQGTGLGSLLMSFHATVAANLPPVTKVMLTCFLSNQRALGFYRKLGFEKDAISPEPRTLRGGTTVAPDYVIMSKTVRSRVGDSAG</sequence>
<dbReference type="PANTHER" id="PTHR20531">
    <property type="entry name" value="N-ALPHA-ACETYLTRANSFERASE 40"/>
    <property type="match status" value="1"/>
</dbReference>
<keyword evidence="6" id="KW-0963">Cytoplasm</keyword>
<dbReference type="GO" id="GO:1990189">
    <property type="term" value="F:protein N-terminal-serine acetyltransferase activity"/>
    <property type="evidence" value="ECO:0007669"/>
    <property type="project" value="UniProtKB-EC"/>
</dbReference>
<accession>A0AAN6UPD6</accession>
<evidence type="ECO:0000259" key="12">
    <source>
        <dbReference type="PROSITE" id="PS51186"/>
    </source>
</evidence>
<evidence type="ECO:0000256" key="10">
    <source>
        <dbReference type="ARBA" id="ARBA00047821"/>
    </source>
</evidence>
<evidence type="ECO:0000256" key="7">
    <source>
        <dbReference type="ARBA" id="ARBA00022679"/>
    </source>
</evidence>
<dbReference type="PROSITE" id="PS51186">
    <property type="entry name" value="GNAT"/>
    <property type="match status" value="1"/>
</dbReference>
<dbReference type="InterPro" id="IPR000182">
    <property type="entry name" value="GNAT_dom"/>
</dbReference>
<dbReference type="InterPro" id="IPR039949">
    <property type="entry name" value="NAA40"/>
</dbReference>
<dbReference type="Gene3D" id="3.40.630.30">
    <property type="match status" value="1"/>
</dbReference>
<evidence type="ECO:0000256" key="4">
    <source>
        <dbReference type="ARBA" id="ARBA00012950"/>
    </source>
</evidence>
<dbReference type="InterPro" id="IPR016181">
    <property type="entry name" value="Acyl_CoA_acyltransferase"/>
</dbReference>